<sequence>MVGEAAQQLQQRRQRLQREAISALRRLTSAAEPYDPPHRSGATPPADAAAHPRRAAFARAARWRREGKPRRRGGGGERSGAAEAGGAPAAQPPLDAPVSRLLVLGVVSNPRTPATRRWIRRTYLSQPAAWNRSEVVVRFLVGTRGLNAMDAMAMKGEASRHEDVEFIDASDFGDRGGIFSCIDKLFEWFPHAYRTYPGATFYGKADDDSYVAIGQLLATLRAVAHLPDVYLGYVQYDSFLLDEWKHCGWSAGPVGAIHGRRDGCVRQASLPSPRIAGPFPFVVGAITVMGASLAEWMDRAPFVKDFVRRGRASQLEKHHWDCGYSDVTLGYVLSRANRPISLVSVRGGMRDATYGAMKAQKFVVAHHLRTQASFHSVHIEALSQKLWAPQVSPCEAWHSVQARDESGSLDGRNTQALRTAMRGFDCCQEWTMCELRPPMIDPI</sequence>
<comment type="caution">
    <text evidence="12">The sequence shown here is derived from an EMBL/GenBank/DDBJ whole genome shotgun (WGS) entry which is preliminary data.</text>
</comment>
<dbReference type="InterPro" id="IPR002659">
    <property type="entry name" value="Glyco_trans_31"/>
</dbReference>
<comment type="similarity">
    <text evidence="2 10">Belongs to the glycosyltransferase 31 family.</text>
</comment>
<dbReference type="Pfam" id="PF01762">
    <property type="entry name" value="Galactosyl_T"/>
    <property type="match status" value="1"/>
</dbReference>
<keyword evidence="4" id="KW-0808">Transferase</keyword>
<feature type="region of interest" description="Disordered" evidence="11">
    <location>
        <begin position="1"/>
        <end position="93"/>
    </location>
</feature>
<evidence type="ECO:0000256" key="8">
    <source>
        <dbReference type="ARBA" id="ARBA00023034"/>
    </source>
</evidence>
<dbReference type="Gene3D" id="3.90.550.50">
    <property type="match status" value="1"/>
</dbReference>
<evidence type="ECO:0000256" key="11">
    <source>
        <dbReference type="SAM" id="MobiDB-lite"/>
    </source>
</evidence>
<evidence type="ECO:0000256" key="2">
    <source>
        <dbReference type="ARBA" id="ARBA00008661"/>
    </source>
</evidence>
<evidence type="ECO:0000256" key="1">
    <source>
        <dbReference type="ARBA" id="ARBA00004323"/>
    </source>
</evidence>
<accession>A0AB34JSW2</accession>
<feature type="compositionally biased region" description="Low complexity" evidence="11">
    <location>
        <begin position="79"/>
        <end position="89"/>
    </location>
</feature>
<feature type="compositionally biased region" description="Low complexity" evidence="11">
    <location>
        <begin position="39"/>
        <end position="50"/>
    </location>
</feature>
<evidence type="ECO:0000313" key="13">
    <source>
        <dbReference type="Proteomes" id="UP001515480"/>
    </source>
</evidence>
<reference evidence="12 13" key="1">
    <citation type="journal article" date="2024" name="Science">
        <title>Giant polyketide synthase enzymes in the biosynthesis of giant marine polyether toxins.</title>
        <authorList>
            <person name="Fallon T.R."/>
            <person name="Shende V.V."/>
            <person name="Wierzbicki I.H."/>
            <person name="Pendleton A.L."/>
            <person name="Watervoot N.F."/>
            <person name="Auber R.P."/>
            <person name="Gonzalez D.J."/>
            <person name="Wisecaver J.H."/>
            <person name="Moore B.S."/>
        </authorList>
    </citation>
    <scope>NUCLEOTIDE SEQUENCE [LARGE SCALE GENOMIC DNA]</scope>
    <source>
        <strain evidence="12 13">12B1</strain>
    </source>
</reference>
<dbReference type="AlphaFoldDB" id="A0AB34JSW2"/>
<name>A0AB34JSW2_PRYPA</name>
<dbReference type="PANTHER" id="PTHR11214">
    <property type="entry name" value="BETA-1,3-N-ACETYLGLUCOSAMINYLTRANSFERASE"/>
    <property type="match status" value="1"/>
</dbReference>
<keyword evidence="6" id="KW-0735">Signal-anchor</keyword>
<feature type="compositionally biased region" description="Basic residues" evidence="11">
    <location>
        <begin position="51"/>
        <end position="73"/>
    </location>
</feature>
<proteinExistence type="inferred from homology"/>
<comment type="subcellular location">
    <subcellularLocation>
        <location evidence="1 10">Golgi apparatus membrane</location>
        <topology evidence="1 10">Single-pass type II membrane protein</topology>
    </subcellularLocation>
</comment>
<evidence type="ECO:0000313" key="12">
    <source>
        <dbReference type="EMBL" id="KAL1523892.1"/>
    </source>
</evidence>
<evidence type="ECO:0000256" key="5">
    <source>
        <dbReference type="ARBA" id="ARBA00022692"/>
    </source>
</evidence>
<keyword evidence="9" id="KW-0472">Membrane</keyword>
<evidence type="ECO:0000256" key="10">
    <source>
        <dbReference type="RuleBase" id="RU363063"/>
    </source>
</evidence>
<gene>
    <name evidence="12" type="ORF">AB1Y20_018811</name>
</gene>
<keyword evidence="7" id="KW-1133">Transmembrane helix</keyword>
<dbReference type="Proteomes" id="UP001515480">
    <property type="component" value="Unassembled WGS sequence"/>
</dbReference>
<evidence type="ECO:0000256" key="7">
    <source>
        <dbReference type="ARBA" id="ARBA00022989"/>
    </source>
</evidence>
<protein>
    <recommendedName>
        <fullName evidence="10">Hexosyltransferase</fullName>
        <ecNumber evidence="10">2.4.1.-</ecNumber>
    </recommendedName>
</protein>
<dbReference type="EC" id="2.4.1.-" evidence="10"/>
<keyword evidence="8 10" id="KW-0333">Golgi apparatus</keyword>
<evidence type="ECO:0000256" key="9">
    <source>
        <dbReference type="ARBA" id="ARBA00023136"/>
    </source>
</evidence>
<dbReference type="GO" id="GO:0000139">
    <property type="term" value="C:Golgi membrane"/>
    <property type="evidence" value="ECO:0007669"/>
    <property type="project" value="UniProtKB-SubCell"/>
</dbReference>
<evidence type="ECO:0000256" key="4">
    <source>
        <dbReference type="ARBA" id="ARBA00022679"/>
    </source>
</evidence>
<dbReference type="GO" id="GO:0016758">
    <property type="term" value="F:hexosyltransferase activity"/>
    <property type="evidence" value="ECO:0007669"/>
    <property type="project" value="InterPro"/>
</dbReference>
<keyword evidence="5" id="KW-0812">Transmembrane</keyword>
<dbReference type="EMBL" id="JBGBPQ010000005">
    <property type="protein sequence ID" value="KAL1523892.1"/>
    <property type="molecule type" value="Genomic_DNA"/>
</dbReference>
<organism evidence="12 13">
    <name type="scientific">Prymnesium parvum</name>
    <name type="common">Toxic golden alga</name>
    <dbReference type="NCBI Taxonomy" id="97485"/>
    <lineage>
        <taxon>Eukaryota</taxon>
        <taxon>Haptista</taxon>
        <taxon>Haptophyta</taxon>
        <taxon>Prymnesiophyceae</taxon>
        <taxon>Prymnesiales</taxon>
        <taxon>Prymnesiaceae</taxon>
        <taxon>Prymnesium</taxon>
    </lineage>
</organism>
<evidence type="ECO:0000256" key="6">
    <source>
        <dbReference type="ARBA" id="ARBA00022968"/>
    </source>
</evidence>
<evidence type="ECO:0000256" key="3">
    <source>
        <dbReference type="ARBA" id="ARBA00022676"/>
    </source>
</evidence>
<keyword evidence="3 10" id="KW-0328">Glycosyltransferase</keyword>
<keyword evidence="13" id="KW-1185">Reference proteome</keyword>